<keyword evidence="4" id="KW-1185">Reference proteome</keyword>
<accession>D8TH96</accession>
<name>D8TH96_VOLCA</name>
<proteinExistence type="predicted"/>
<dbReference type="GeneID" id="9621431"/>
<dbReference type="OrthoDB" id="547913at2759"/>
<feature type="domain" description="Retrovirus-related Pol polyprotein from transposon TNT 1-94-like beta-barrel" evidence="2">
    <location>
        <begin position="61"/>
        <end position="140"/>
    </location>
</feature>
<reference evidence="3 4" key="1">
    <citation type="journal article" date="2010" name="Science">
        <title>Genomic analysis of organismal complexity in the multicellular green alga Volvox carteri.</title>
        <authorList>
            <person name="Prochnik S.E."/>
            <person name="Umen J."/>
            <person name="Nedelcu A.M."/>
            <person name="Hallmann A."/>
            <person name="Miller S.M."/>
            <person name="Nishii I."/>
            <person name="Ferris P."/>
            <person name="Kuo A."/>
            <person name="Mitros T."/>
            <person name="Fritz-Laylin L.K."/>
            <person name="Hellsten U."/>
            <person name="Chapman J."/>
            <person name="Simakov O."/>
            <person name="Rensing S.A."/>
            <person name="Terry A."/>
            <person name="Pangilinan J."/>
            <person name="Kapitonov V."/>
            <person name="Jurka J."/>
            <person name="Salamov A."/>
            <person name="Shapiro H."/>
            <person name="Schmutz J."/>
            <person name="Grimwood J."/>
            <person name="Lindquist E."/>
            <person name="Lucas S."/>
            <person name="Grigoriev I.V."/>
            <person name="Schmitt R."/>
            <person name="Kirk D."/>
            <person name="Rokhsar D.S."/>
        </authorList>
    </citation>
    <scope>NUCLEOTIDE SEQUENCE [LARGE SCALE GENOMIC DNA]</scope>
    <source>
        <strain evidence="4">f. Nagariensis / Eve</strain>
    </source>
</reference>
<feature type="compositionally biased region" description="Acidic residues" evidence="1">
    <location>
        <begin position="263"/>
        <end position="294"/>
    </location>
</feature>
<dbReference type="Pfam" id="PF22936">
    <property type="entry name" value="Pol_BBD"/>
    <property type="match status" value="1"/>
</dbReference>
<dbReference type="EMBL" id="GL378323">
    <property type="protein sequence ID" value="EFJ53033.1"/>
    <property type="molecule type" value="Genomic_DNA"/>
</dbReference>
<protein>
    <recommendedName>
        <fullName evidence="2">Retrovirus-related Pol polyprotein from transposon TNT 1-94-like beta-barrel domain-containing protein</fullName>
    </recommendedName>
</protein>
<dbReference type="RefSeq" id="XP_002946038.1">
    <property type="nucleotide sequence ID" value="XM_002945992.1"/>
</dbReference>
<dbReference type="KEGG" id="vcn:VOLCADRAFT_85889"/>
<evidence type="ECO:0000313" key="4">
    <source>
        <dbReference type="Proteomes" id="UP000001058"/>
    </source>
</evidence>
<feature type="region of interest" description="Disordered" evidence="1">
    <location>
        <begin position="250"/>
        <end position="294"/>
    </location>
</feature>
<evidence type="ECO:0000256" key="1">
    <source>
        <dbReference type="SAM" id="MobiDB-lite"/>
    </source>
</evidence>
<dbReference type="AlphaFoldDB" id="D8TH96"/>
<evidence type="ECO:0000259" key="2">
    <source>
        <dbReference type="Pfam" id="PF22936"/>
    </source>
</evidence>
<dbReference type="InterPro" id="IPR054722">
    <property type="entry name" value="PolX-like_BBD"/>
</dbReference>
<sequence length="302" mass="33542">MSQIAFRHLVDAAAETNTGVLPFMRQRQQQPQVQPQAQGVRRRLVGVINTLGGMRLAPGEWLLDTGAEDHLTFTPEDVEGLKPVREGEGVVFEVADGRTVSSIGEGRAVFASFRGQTELSVPVHVVPDLQHRLFSVKALKRSFPDQVVEVVLSADCSYIAIDGIPAVDVFEENGMYIVLAQPDAEWNRALSLHRFPKEKLDTLHRRMGHASLTRFDRPFFYDLVHSEPICREESLRPESKVCEPRAPLVEIEMNPVGGPAGDEGSDDEPGPLIDDDEASDWSESDSDDDGEVDEECWIKITD</sequence>
<organism evidence="4">
    <name type="scientific">Volvox carteri f. nagariensis</name>
    <dbReference type="NCBI Taxonomy" id="3068"/>
    <lineage>
        <taxon>Eukaryota</taxon>
        <taxon>Viridiplantae</taxon>
        <taxon>Chlorophyta</taxon>
        <taxon>core chlorophytes</taxon>
        <taxon>Chlorophyceae</taxon>
        <taxon>CS clade</taxon>
        <taxon>Chlamydomonadales</taxon>
        <taxon>Volvocaceae</taxon>
        <taxon>Volvox</taxon>
    </lineage>
</organism>
<evidence type="ECO:0000313" key="3">
    <source>
        <dbReference type="EMBL" id="EFJ53033.1"/>
    </source>
</evidence>
<dbReference type="InParanoid" id="D8TH96"/>
<dbReference type="Proteomes" id="UP000001058">
    <property type="component" value="Unassembled WGS sequence"/>
</dbReference>
<gene>
    <name evidence="3" type="ORF">VOLCADRAFT_85889</name>
</gene>